<reference evidence="2" key="3">
    <citation type="submission" date="2021-05" db="UniProtKB">
        <authorList>
            <consortium name="EnsemblPlants"/>
        </authorList>
    </citation>
    <scope>IDENTIFICATION</scope>
    <source>
        <strain evidence="2">cv. B73</strain>
    </source>
</reference>
<evidence type="ECO:0000313" key="2">
    <source>
        <dbReference type="EnsemblPlants" id="Zm00001eb025430_P001"/>
    </source>
</evidence>
<reference evidence="3" key="1">
    <citation type="submission" date="2015-12" db="EMBL/GenBank/DDBJ databases">
        <title>Update maize B73 reference genome by single molecule sequencing technologies.</title>
        <authorList>
            <consortium name="Maize Genome Sequencing Project"/>
            <person name="Ware D."/>
        </authorList>
    </citation>
    <scope>NUCLEOTIDE SEQUENCE [LARGE SCALE GENOMIC DNA]</scope>
    <source>
        <strain evidence="3">cv. B73</strain>
    </source>
</reference>
<dbReference type="AlphaFoldDB" id="A0A804LP51"/>
<reference evidence="2" key="2">
    <citation type="submission" date="2019-07" db="EMBL/GenBank/DDBJ databases">
        <authorList>
            <person name="Seetharam A."/>
            <person name="Woodhouse M."/>
            <person name="Cannon E."/>
        </authorList>
    </citation>
    <scope>NUCLEOTIDE SEQUENCE [LARGE SCALE GENOMIC DNA]</scope>
    <source>
        <strain evidence="2">cv. B73</strain>
    </source>
</reference>
<feature type="region of interest" description="Disordered" evidence="1">
    <location>
        <begin position="53"/>
        <end position="72"/>
    </location>
</feature>
<name>A0A804LP51_MAIZE</name>
<feature type="compositionally biased region" description="Basic and acidic residues" evidence="1">
    <location>
        <begin position="1"/>
        <end position="12"/>
    </location>
</feature>
<organism evidence="2 3">
    <name type="scientific">Zea mays</name>
    <name type="common">Maize</name>
    <dbReference type="NCBI Taxonomy" id="4577"/>
    <lineage>
        <taxon>Eukaryota</taxon>
        <taxon>Viridiplantae</taxon>
        <taxon>Streptophyta</taxon>
        <taxon>Embryophyta</taxon>
        <taxon>Tracheophyta</taxon>
        <taxon>Spermatophyta</taxon>
        <taxon>Magnoliopsida</taxon>
        <taxon>Liliopsida</taxon>
        <taxon>Poales</taxon>
        <taxon>Poaceae</taxon>
        <taxon>PACMAD clade</taxon>
        <taxon>Panicoideae</taxon>
        <taxon>Andropogonodae</taxon>
        <taxon>Andropogoneae</taxon>
        <taxon>Tripsacinae</taxon>
        <taxon>Zea</taxon>
    </lineage>
</organism>
<dbReference type="Gramene" id="Zm00001eb025430_T001">
    <property type="protein sequence ID" value="Zm00001eb025430_P001"/>
    <property type="gene ID" value="Zm00001eb025430"/>
</dbReference>
<protein>
    <submittedName>
        <fullName evidence="2">Uncharacterized protein</fullName>
    </submittedName>
</protein>
<feature type="region of interest" description="Disordered" evidence="1">
    <location>
        <begin position="1"/>
        <end position="44"/>
    </location>
</feature>
<dbReference type="Proteomes" id="UP000007305">
    <property type="component" value="Chromosome 1"/>
</dbReference>
<proteinExistence type="predicted"/>
<sequence length="96" mass="10578">MMGHSKLQDVRRVSKNVLRTSKSTDNKEDCATEGRRGMDGRQRHWCGDKVGEHRRGARCASDTGATQKGAGDKVRCPLAKETSGNWNHVASVLQGR</sequence>
<dbReference type="InParanoid" id="A0A804LP51"/>
<feature type="compositionally biased region" description="Basic and acidic residues" evidence="1">
    <location>
        <begin position="22"/>
        <end position="44"/>
    </location>
</feature>
<evidence type="ECO:0000256" key="1">
    <source>
        <dbReference type="SAM" id="MobiDB-lite"/>
    </source>
</evidence>
<accession>A0A804LP51</accession>
<dbReference type="EnsemblPlants" id="Zm00001eb025430_T001">
    <property type="protein sequence ID" value="Zm00001eb025430_P001"/>
    <property type="gene ID" value="Zm00001eb025430"/>
</dbReference>
<keyword evidence="3" id="KW-1185">Reference proteome</keyword>
<evidence type="ECO:0000313" key="3">
    <source>
        <dbReference type="Proteomes" id="UP000007305"/>
    </source>
</evidence>